<sequence>MYTYIEFNQTMADELVEFLTSETWSFHGQENPTEESIRKNVANGFYNENGNQTFWIVDNHSKIGIIRIFDLDDPICLFDLRLKKKVRGKGMAKHVLHWLSAYVFNTYTHIIRIEGHTRSDNLAMRKTFFNSGFVKEAYNRRSWRQSGQLFDSVGYAMIREDWENNTKTIVDDHFPY</sequence>
<dbReference type="PROSITE" id="PS51186">
    <property type="entry name" value="GNAT"/>
    <property type="match status" value="1"/>
</dbReference>
<dbReference type="Proteomes" id="UP001519293">
    <property type="component" value="Unassembled WGS sequence"/>
</dbReference>
<feature type="domain" description="N-acetyltransferase" evidence="1">
    <location>
        <begin position="2"/>
        <end position="162"/>
    </location>
</feature>
<evidence type="ECO:0000313" key="3">
    <source>
        <dbReference type="Proteomes" id="UP001519293"/>
    </source>
</evidence>
<evidence type="ECO:0000259" key="1">
    <source>
        <dbReference type="PROSITE" id="PS51186"/>
    </source>
</evidence>
<keyword evidence="3" id="KW-1185">Reference proteome</keyword>
<name>A0ABS4REB3_9BACI</name>
<dbReference type="Pfam" id="PF13302">
    <property type="entry name" value="Acetyltransf_3"/>
    <property type="match status" value="1"/>
</dbReference>
<comment type="caution">
    <text evidence="2">The sequence shown here is derived from an EMBL/GenBank/DDBJ whole genome shotgun (WGS) entry which is preliminary data.</text>
</comment>
<protein>
    <submittedName>
        <fullName evidence="2">RimJ/RimL family protein N-acetyltransferase</fullName>
    </submittedName>
</protein>
<dbReference type="InterPro" id="IPR016181">
    <property type="entry name" value="Acyl_CoA_acyltransferase"/>
</dbReference>
<dbReference type="SUPFAM" id="SSF55729">
    <property type="entry name" value="Acyl-CoA N-acyltransferases (Nat)"/>
    <property type="match status" value="1"/>
</dbReference>
<dbReference type="RefSeq" id="WP_066395584.1">
    <property type="nucleotide sequence ID" value="NZ_JAGIKZ010000005.1"/>
</dbReference>
<proteinExistence type="predicted"/>
<organism evidence="2 3">
    <name type="scientific">Cytobacillus eiseniae</name>
    <dbReference type="NCBI Taxonomy" id="762947"/>
    <lineage>
        <taxon>Bacteria</taxon>
        <taxon>Bacillati</taxon>
        <taxon>Bacillota</taxon>
        <taxon>Bacilli</taxon>
        <taxon>Bacillales</taxon>
        <taxon>Bacillaceae</taxon>
        <taxon>Cytobacillus</taxon>
    </lineage>
</organism>
<gene>
    <name evidence="2" type="ORF">J2Z40_001275</name>
</gene>
<evidence type="ECO:0000313" key="2">
    <source>
        <dbReference type="EMBL" id="MBP2240716.1"/>
    </source>
</evidence>
<dbReference type="InterPro" id="IPR000182">
    <property type="entry name" value="GNAT_dom"/>
</dbReference>
<reference evidence="2 3" key="1">
    <citation type="submission" date="2021-03" db="EMBL/GenBank/DDBJ databases">
        <title>Genomic Encyclopedia of Type Strains, Phase IV (KMG-IV): sequencing the most valuable type-strain genomes for metagenomic binning, comparative biology and taxonomic classification.</title>
        <authorList>
            <person name="Goeker M."/>
        </authorList>
    </citation>
    <scope>NUCLEOTIDE SEQUENCE [LARGE SCALE GENOMIC DNA]</scope>
    <source>
        <strain evidence="2 3">DSM 26675</strain>
    </source>
</reference>
<dbReference type="EMBL" id="JAGIKZ010000005">
    <property type="protein sequence ID" value="MBP2240716.1"/>
    <property type="molecule type" value="Genomic_DNA"/>
</dbReference>
<dbReference type="Gene3D" id="3.40.630.30">
    <property type="match status" value="1"/>
</dbReference>
<accession>A0ABS4REB3</accession>